<keyword evidence="2" id="KW-1003">Cell membrane</keyword>
<reference evidence="11" key="1">
    <citation type="submission" date="2017-09" db="EMBL/GenBank/DDBJ databases">
        <title>Depth-based differentiation of microbial function through sediment-hosted aquifers and enrichment of novel symbionts in the deep terrestrial subsurface.</title>
        <authorList>
            <person name="Probst A.J."/>
            <person name="Ladd B."/>
            <person name="Jarett J.K."/>
            <person name="Geller-Mcgrath D.E."/>
            <person name="Sieber C.M.K."/>
            <person name="Emerson J.B."/>
            <person name="Anantharaman K."/>
            <person name="Thomas B.C."/>
            <person name="Malmstrom R."/>
            <person name="Stieglmeier M."/>
            <person name="Klingl A."/>
            <person name="Woyke T."/>
            <person name="Ryan C.M."/>
            <person name="Banfield J.F."/>
        </authorList>
    </citation>
    <scope>NUCLEOTIDE SEQUENCE [LARGE SCALE GENOMIC DNA]</scope>
</reference>
<keyword evidence="5 8" id="KW-0812">Transmembrane</keyword>
<feature type="transmembrane region" description="Helical" evidence="8">
    <location>
        <begin position="366"/>
        <end position="389"/>
    </location>
</feature>
<dbReference type="InterPro" id="IPR050297">
    <property type="entry name" value="LipidA_mod_glycosyltrf_83"/>
</dbReference>
<keyword evidence="4" id="KW-0808">Transferase</keyword>
<feature type="transmembrane region" description="Helical" evidence="8">
    <location>
        <begin position="189"/>
        <end position="211"/>
    </location>
</feature>
<feature type="transmembrane region" description="Helical" evidence="8">
    <location>
        <begin position="299"/>
        <end position="320"/>
    </location>
</feature>
<dbReference type="Proteomes" id="UP000229631">
    <property type="component" value="Unassembled WGS sequence"/>
</dbReference>
<proteinExistence type="predicted"/>
<keyword evidence="6 8" id="KW-1133">Transmembrane helix</keyword>
<dbReference type="GO" id="GO:0005886">
    <property type="term" value="C:plasma membrane"/>
    <property type="evidence" value="ECO:0007669"/>
    <property type="project" value="UniProtKB-SubCell"/>
</dbReference>
<evidence type="ECO:0000256" key="5">
    <source>
        <dbReference type="ARBA" id="ARBA00022692"/>
    </source>
</evidence>
<evidence type="ECO:0000256" key="7">
    <source>
        <dbReference type="ARBA" id="ARBA00023136"/>
    </source>
</evidence>
<feature type="transmembrane region" description="Helical" evidence="8">
    <location>
        <begin position="396"/>
        <end position="419"/>
    </location>
</feature>
<comment type="subcellular location">
    <subcellularLocation>
        <location evidence="1">Cell membrane</location>
        <topology evidence="1">Multi-pass membrane protein</topology>
    </subcellularLocation>
</comment>
<evidence type="ECO:0000256" key="6">
    <source>
        <dbReference type="ARBA" id="ARBA00022989"/>
    </source>
</evidence>
<feature type="transmembrane region" description="Helical" evidence="8">
    <location>
        <begin position="136"/>
        <end position="169"/>
    </location>
</feature>
<evidence type="ECO:0000259" key="9">
    <source>
        <dbReference type="Pfam" id="PF13231"/>
    </source>
</evidence>
<name>A0A2M7BD00_9BACT</name>
<organism evidence="10 11">
    <name type="scientific">Candidatus Shapirobacteria bacterium CG03_land_8_20_14_0_80_39_12</name>
    <dbReference type="NCBI Taxonomy" id="1974879"/>
    <lineage>
        <taxon>Bacteria</taxon>
        <taxon>Candidatus Shapironibacteriota</taxon>
    </lineage>
</organism>
<feature type="domain" description="Glycosyltransferase RgtA/B/C/D-like" evidence="9">
    <location>
        <begin position="102"/>
        <end position="236"/>
    </location>
</feature>
<feature type="transmembrane region" description="Helical" evidence="8">
    <location>
        <begin position="102"/>
        <end position="124"/>
    </location>
</feature>
<dbReference type="InterPro" id="IPR038731">
    <property type="entry name" value="RgtA/B/C-like"/>
</dbReference>
<dbReference type="PANTHER" id="PTHR33908:SF11">
    <property type="entry name" value="MEMBRANE PROTEIN"/>
    <property type="match status" value="1"/>
</dbReference>
<dbReference type="Pfam" id="PF13231">
    <property type="entry name" value="PMT_2"/>
    <property type="match status" value="1"/>
</dbReference>
<dbReference type="EMBL" id="PEVC01000036">
    <property type="protein sequence ID" value="PIV00995.1"/>
    <property type="molecule type" value="Genomic_DNA"/>
</dbReference>
<evidence type="ECO:0000256" key="4">
    <source>
        <dbReference type="ARBA" id="ARBA00022679"/>
    </source>
</evidence>
<evidence type="ECO:0000256" key="2">
    <source>
        <dbReference type="ARBA" id="ARBA00022475"/>
    </source>
</evidence>
<accession>A0A2M7BD00</accession>
<evidence type="ECO:0000256" key="3">
    <source>
        <dbReference type="ARBA" id="ARBA00022676"/>
    </source>
</evidence>
<dbReference type="GO" id="GO:0016763">
    <property type="term" value="F:pentosyltransferase activity"/>
    <property type="evidence" value="ECO:0007669"/>
    <property type="project" value="TreeGrafter"/>
</dbReference>
<gene>
    <name evidence="10" type="ORF">COS54_01885</name>
</gene>
<evidence type="ECO:0000313" key="11">
    <source>
        <dbReference type="Proteomes" id="UP000229631"/>
    </source>
</evidence>
<evidence type="ECO:0000256" key="8">
    <source>
        <dbReference type="SAM" id="Phobius"/>
    </source>
</evidence>
<keyword evidence="7 8" id="KW-0472">Membrane</keyword>
<feature type="transmembrane region" description="Helical" evidence="8">
    <location>
        <begin position="223"/>
        <end position="244"/>
    </location>
</feature>
<evidence type="ECO:0000256" key="1">
    <source>
        <dbReference type="ARBA" id="ARBA00004651"/>
    </source>
</evidence>
<feature type="transmembrane region" description="Helical" evidence="8">
    <location>
        <begin position="332"/>
        <end position="354"/>
    </location>
</feature>
<dbReference type="AlphaFoldDB" id="A0A2M7BD00"/>
<comment type="caution">
    <text evidence="10">The sequence shown here is derived from an EMBL/GenBank/DDBJ whole genome shotgun (WGS) entry which is preliminary data.</text>
</comment>
<dbReference type="PANTHER" id="PTHR33908">
    <property type="entry name" value="MANNOSYLTRANSFERASE YKCB-RELATED"/>
    <property type="match status" value="1"/>
</dbReference>
<sequence>MKNFFTKKKILILILFLAAGLRLYGLNWDQNQHLHPDERFLTMVETAIKIPNSFKDYLNPQVSPMSPYNKGYRFFVYGTFPLNLTKIMGEIINYRDYSNIHFVGRVLSALFDLGVVFLIYKIAAKIFNDKVGLVSAFLYSIMVLPIQLSHFFAVDTFLNFFLVISFYLLLKILNTKYLILNTSRLGLSFGLAIACKISALYFAPIIGLGFLFMFVKSFKEKKVLLFILASFFFILTSLLVFRLAQPQAFTTGNFLSLKINPQFIANLTELKSYNDPNSWSPPGIQWKKTLPIIFPLKNLILWGLGLPLGIIAAAAVPYAIISLIRLITKKKIFPLSLSSFGLFLIWLWVLGLFFYQGLQFTKTMRYFLPIYPFLAILSAKFLSEIFSLINRKYPKLFLIFDICILILLLIYSLSFMSIYTRPITRASASEWIYKNIPAASVLGNEHWDDPLPLSLPKQNSSMFRGEILELYNFDSPQKWEKINQQLNKINYIILSSNRLYGSISKVPEMYPQTAEYYKKLFNGSLGFEKVAEFTSYPCFPPFGGRHLFCFNDDNAEEAFTVYDHPKVTIFQRDKKANLLEGF</sequence>
<keyword evidence="3" id="KW-0328">Glycosyltransferase</keyword>
<protein>
    <recommendedName>
        <fullName evidence="9">Glycosyltransferase RgtA/B/C/D-like domain-containing protein</fullName>
    </recommendedName>
</protein>
<evidence type="ECO:0000313" key="10">
    <source>
        <dbReference type="EMBL" id="PIV00995.1"/>
    </source>
</evidence>
<dbReference type="GO" id="GO:0009103">
    <property type="term" value="P:lipopolysaccharide biosynthetic process"/>
    <property type="evidence" value="ECO:0007669"/>
    <property type="project" value="UniProtKB-ARBA"/>
</dbReference>